<name>A7T449_NEMVE</name>
<proteinExistence type="predicted"/>
<feature type="non-terminal residue" evidence="1">
    <location>
        <position position="276"/>
    </location>
</feature>
<dbReference type="AlphaFoldDB" id="A7T449"/>
<dbReference type="EMBL" id="DS470770">
    <property type="protein sequence ID" value="EDO29264.1"/>
    <property type="molecule type" value="Genomic_DNA"/>
</dbReference>
<evidence type="ECO:0000313" key="1">
    <source>
        <dbReference type="EMBL" id="EDO29264.1"/>
    </source>
</evidence>
<sequence>MGGHLQLLSLRAYARERGVNLSAVQKAIATNRISVTLDEKGRKKIDPAVADIQWAQNTRPDQQERGSLKDFEKTQADLAGIDAATLKKSDPRGSGLALEKTETESIRRQLMELQLAQKRGELVSVSDFSRVYASKLKAANESLSSMADRISPLLAAETNVCLMIDISVETDIHALKVKLFELRRDVIDRAIPRALNKTASAARAKAVTQIRLAIKKMKAKGVRKRVSIINATRTHHIATIRNRRATVPPGAFRLPGHGDMLYVRVGPKHRIIQSKS</sequence>
<organism evidence="1 2">
    <name type="scientific">Nematostella vectensis</name>
    <name type="common">Starlet sea anemone</name>
    <dbReference type="NCBI Taxonomy" id="45351"/>
    <lineage>
        <taxon>Eukaryota</taxon>
        <taxon>Metazoa</taxon>
        <taxon>Cnidaria</taxon>
        <taxon>Anthozoa</taxon>
        <taxon>Hexacorallia</taxon>
        <taxon>Actiniaria</taxon>
        <taxon>Edwardsiidae</taxon>
        <taxon>Nematostella</taxon>
    </lineage>
</organism>
<protein>
    <submittedName>
        <fullName evidence="1">Uncharacterized protein</fullName>
    </submittedName>
</protein>
<accession>A7T449</accession>
<dbReference type="InParanoid" id="A7T449"/>
<gene>
    <name evidence="1" type="ORF">NEMVEDRAFT_v1g222063</name>
</gene>
<reference evidence="1 2" key="1">
    <citation type="journal article" date="2007" name="Science">
        <title>Sea anemone genome reveals ancestral eumetazoan gene repertoire and genomic organization.</title>
        <authorList>
            <person name="Putnam N.H."/>
            <person name="Srivastava M."/>
            <person name="Hellsten U."/>
            <person name="Dirks B."/>
            <person name="Chapman J."/>
            <person name="Salamov A."/>
            <person name="Terry A."/>
            <person name="Shapiro H."/>
            <person name="Lindquist E."/>
            <person name="Kapitonov V.V."/>
            <person name="Jurka J."/>
            <person name="Genikhovich G."/>
            <person name="Grigoriev I.V."/>
            <person name="Lucas S.M."/>
            <person name="Steele R.E."/>
            <person name="Finnerty J.R."/>
            <person name="Technau U."/>
            <person name="Martindale M.Q."/>
            <person name="Rokhsar D.S."/>
        </authorList>
    </citation>
    <scope>NUCLEOTIDE SEQUENCE [LARGE SCALE GENOMIC DNA]</scope>
    <source>
        <strain evidence="2">CH2 X CH6</strain>
    </source>
</reference>
<keyword evidence="2" id="KW-1185">Reference proteome</keyword>
<dbReference type="Proteomes" id="UP000001593">
    <property type="component" value="Unassembled WGS sequence"/>
</dbReference>
<evidence type="ECO:0000313" key="2">
    <source>
        <dbReference type="Proteomes" id="UP000001593"/>
    </source>
</evidence>
<dbReference type="Pfam" id="PF06763">
    <property type="entry name" value="Minor_tail_Z"/>
    <property type="match status" value="1"/>
</dbReference>
<dbReference type="InterPro" id="IPR010633">
    <property type="entry name" value="Phage_lambda_GpZ"/>
</dbReference>
<dbReference type="HOGENOM" id="CLU_1010367_0_0_1"/>